<proteinExistence type="predicted"/>
<keyword evidence="1" id="KW-0472">Membrane</keyword>
<name>A0AAU9JT28_9CILI</name>
<gene>
    <name evidence="2" type="ORF">BSTOLATCC_MIC46696</name>
</gene>
<sequence>MTHKLFNFFFIRIFFIFVNYKVITNKMSWRDIIRPNYEAIKQKIPSWSGAMVRVYKIDSHIIDLMIATSM</sequence>
<dbReference type="EMBL" id="CAJZBQ010000046">
    <property type="protein sequence ID" value="CAG9328705.1"/>
    <property type="molecule type" value="Genomic_DNA"/>
</dbReference>
<dbReference type="Proteomes" id="UP001162131">
    <property type="component" value="Unassembled WGS sequence"/>
</dbReference>
<accession>A0AAU9JT28</accession>
<comment type="caution">
    <text evidence="2">The sequence shown here is derived from an EMBL/GenBank/DDBJ whole genome shotgun (WGS) entry which is preliminary data.</text>
</comment>
<keyword evidence="1" id="KW-1133">Transmembrane helix</keyword>
<evidence type="ECO:0000313" key="2">
    <source>
        <dbReference type="EMBL" id="CAG9328705.1"/>
    </source>
</evidence>
<organism evidence="2 3">
    <name type="scientific">Blepharisma stoltei</name>
    <dbReference type="NCBI Taxonomy" id="1481888"/>
    <lineage>
        <taxon>Eukaryota</taxon>
        <taxon>Sar</taxon>
        <taxon>Alveolata</taxon>
        <taxon>Ciliophora</taxon>
        <taxon>Postciliodesmatophora</taxon>
        <taxon>Heterotrichea</taxon>
        <taxon>Heterotrichida</taxon>
        <taxon>Blepharismidae</taxon>
        <taxon>Blepharisma</taxon>
    </lineage>
</organism>
<feature type="transmembrane region" description="Helical" evidence="1">
    <location>
        <begin position="6"/>
        <end position="23"/>
    </location>
</feature>
<dbReference type="AlphaFoldDB" id="A0AAU9JT28"/>
<protein>
    <submittedName>
        <fullName evidence="2">Uncharacterized protein</fullName>
    </submittedName>
</protein>
<keyword evidence="1" id="KW-0812">Transmembrane</keyword>
<reference evidence="2" key="1">
    <citation type="submission" date="2021-09" db="EMBL/GenBank/DDBJ databases">
        <authorList>
            <consortium name="AG Swart"/>
            <person name="Singh M."/>
            <person name="Singh A."/>
            <person name="Seah K."/>
            <person name="Emmerich C."/>
        </authorList>
    </citation>
    <scope>NUCLEOTIDE SEQUENCE</scope>
    <source>
        <strain evidence="2">ATCC30299</strain>
    </source>
</reference>
<keyword evidence="3" id="KW-1185">Reference proteome</keyword>
<evidence type="ECO:0000313" key="3">
    <source>
        <dbReference type="Proteomes" id="UP001162131"/>
    </source>
</evidence>
<evidence type="ECO:0000256" key="1">
    <source>
        <dbReference type="SAM" id="Phobius"/>
    </source>
</evidence>